<evidence type="ECO:0000256" key="1">
    <source>
        <dbReference type="ARBA" id="ARBA00005254"/>
    </source>
</evidence>
<dbReference type="InterPro" id="IPR001753">
    <property type="entry name" value="Enoyl-CoA_hydra/iso"/>
</dbReference>
<reference evidence="2 3" key="1">
    <citation type="journal article" date="2015" name="Genome Biol. Evol.">
        <title>Phylogenomic analyses indicate that early fungi evolved digesting cell walls of algal ancestors of land plants.</title>
        <authorList>
            <person name="Chang Y."/>
            <person name="Wang S."/>
            <person name="Sekimoto S."/>
            <person name="Aerts A.L."/>
            <person name="Choi C."/>
            <person name="Clum A."/>
            <person name="LaButti K.M."/>
            <person name="Lindquist E.A."/>
            <person name="Yee Ngan C."/>
            <person name="Ohm R.A."/>
            <person name="Salamov A.A."/>
            <person name="Grigoriev I.V."/>
            <person name="Spatafora J.W."/>
            <person name="Berbee M.L."/>
        </authorList>
    </citation>
    <scope>NUCLEOTIDE SEQUENCE [LARGE SCALE GENOMIC DNA]</scope>
    <source>
        <strain evidence="2 3">JEL478</strain>
    </source>
</reference>
<dbReference type="Gene3D" id="3.90.226.10">
    <property type="entry name" value="2-enoyl-CoA Hydratase, Chain A, domain 1"/>
    <property type="match status" value="1"/>
</dbReference>
<accession>A0A139AP52</accession>
<dbReference type="Pfam" id="PF00378">
    <property type="entry name" value="ECH_1"/>
    <property type="match status" value="1"/>
</dbReference>
<dbReference type="PANTHER" id="PTHR43802:SF1">
    <property type="entry name" value="IP11341P-RELATED"/>
    <property type="match status" value="1"/>
</dbReference>
<dbReference type="PANTHER" id="PTHR43802">
    <property type="entry name" value="ENOYL-COA HYDRATASE"/>
    <property type="match status" value="1"/>
</dbReference>
<keyword evidence="3" id="KW-1185">Reference proteome</keyword>
<name>A0A139AP52_GONPJ</name>
<protein>
    <submittedName>
        <fullName evidence="2">Short chain enoyl-CoA hydratase</fullName>
    </submittedName>
</protein>
<dbReference type="InterPro" id="IPR029045">
    <property type="entry name" value="ClpP/crotonase-like_dom_sf"/>
</dbReference>
<comment type="similarity">
    <text evidence="1">Belongs to the enoyl-CoA hydratase/isomerase family.</text>
</comment>
<dbReference type="Proteomes" id="UP000070544">
    <property type="component" value="Unassembled WGS sequence"/>
</dbReference>
<sequence>MSESLLLVERDGPVVLVTMNRPKAMNSLSKTLQRELAQTLARLDGDSSVRAIVLTGNGDRAFTAGLDLKEVGSTGIQSSAAGAFGEDLMKTLDGMSKPIVGAVNGVAITGGFEVALACDVLVGSTNARFADTHARVGVIPFWGLSQRLSRRIGISRAKEMSFTGNFIDSDTALAWGLLNSVVAPAELVPFAKKMAHDMASDPGMVQRYKRLIDSGYERSFGEAMVLEKDVAMKEIVKVTAESVEGKRRAVLERNRGQKL</sequence>
<evidence type="ECO:0000313" key="3">
    <source>
        <dbReference type="Proteomes" id="UP000070544"/>
    </source>
</evidence>
<dbReference type="NCBIfam" id="NF004840">
    <property type="entry name" value="PRK06190.1"/>
    <property type="match status" value="1"/>
</dbReference>
<dbReference type="CDD" id="cd06558">
    <property type="entry name" value="crotonase-like"/>
    <property type="match status" value="1"/>
</dbReference>
<gene>
    <name evidence="2" type="ORF">M427DRAFT_144005</name>
</gene>
<organism evidence="2 3">
    <name type="scientific">Gonapodya prolifera (strain JEL478)</name>
    <name type="common">Monoblepharis prolifera</name>
    <dbReference type="NCBI Taxonomy" id="1344416"/>
    <lineage>
        <taxon>Eukaryota</taxon>
        <taxon>Fungi</taxon>
        <taxon>Fungi incertae sedis</taxon>
        <taxon>Chytridiomycota</taxon>
        <taxon>Chytridiomycota incertae sedis</taxon>
        <taxon>Monoblepharidomycetes</taxon>
        <taxon>Monoblepharidales</taxon>
        <taxon>Gonapodyaceae</taxon>
        <taxon>Gonapodya</taxon>
    </lineage>
</organism>
<evidence type="ECO:0000313" key="2">
    <source>
        <dbReference type="EMBL" id="KXS18283.1"/>
    </source>
</evidence>
<proteinExistence type="inferred from homology"/>
<dbReference type="OrthoDB" id="2018133at2759"/>
<dbReference type="EMBL" id="KQ965743">
    <property type="protein sequence ID" value="KXS18283.1"/>
    <property type="molecule type" value="Genomic_DNA"/>
</dbReference>
<dbReference type="STRING" id="1344416.A0A139AP52"/>
<dbReference type="AlphaFoldDB" id="A0A139AP52"/>
<dbReference type="SUPFAM" id="SSF52096">
    <property type="entry name" value="ClpP/crotonase"/>
    <property type="match status" value="1"/>
</dbReference>